<evidence type="ECO:0000259" key="5">
    <source>
        <dbReference type="PROSITE" id="PS50043"/>
    </source>
</evidence>
<protein>
    <submittedName>
        <fullName evidence="6">Helix-turn-helix transcriptional regulator</fullName>
    </submittedName>
</protein>
<feature type="transmembrane region" description="Helical" evidence="4">
    <location>
        <begin position="112"/>
        <end position="133"/>
    </location>
</feature>
<dbReference type="Gene3D" id="1.10.10.10">
    <property type="entry name" value="Winged helix-like DNA-binding domain superfamily/Winged helix DNA-binding domain"/>
    <property type="match status" value="1"/>
</dbReference>
<organism evidence="6 7">
    <name type="scientific">Adlercreutzia wanghongyangiae</name>
    <dbReference type="NCBI Taxonomy" id="3111451"/>
    <lineage>
        <taxon>Bacteria</taxon>
        <taxon>Bacillati</taxon>
        <taxon>Actinomycetota</taxon>
        <taxon>Coriobacteriia</taxon>
        <taxon>Eggerthellales</taxon>
        <taxon>Eggerthellaceae</taxon>
        <taxon>Adlercreutzia</taxon>
    </lineage>
</organism>
<feature type="transmembrane region" description="Helical" evidence="4">
    <location>
        <begin position="12"/>
        <end position="31"/>
    </location>
</feature>
<dbReference type="PROSITE" id="PS50043">
    <property type="entry name" value="HTH_LUXR_2"/>
    <property type="match status" value="1"/>
</dbReference>
<evidence type="ECO:0000313" key="6">
    <source>
        <dbReference type="EMBL" id="MEC4175430.1"/>
    </source>
</evidence>
<reference evidence="6 7" key="1">
    <citation type="submission" date="2024-01" db="EMBL/GenBank/DDBJ databases">
        <title>novel species in genus Adlercreutzia.</title>
        <authorList>
            <person name="Liu X."/>
        </authorList>
    </citation>
    <scope>NUCLEOTIDE SEQUENCE [LARGE SCALE GENOMIC DNA]</scope>
    <source>
        <strain evidence="6 7">R7</strain>
    </source>
</reference>
<feature type="transmembrane region" description="Helical" evidence="4">
    <location>
        <begin position="169"/>
        <end position="189"/>
    </location>
</feature>
<feature type="transmembrane region" description="Helical" evidence="4">
    <location>
        <begin position="370"/>
        <end position="393"/>
    </location>
</feature>
<dbReference type="Proteomes" id="UP001349994">
    <property type="component" value="Unassembled WGS sequence"/>
</dbReference>
<keyword evidence="4" id="KW-0812">Transmembrane</keyword>
<dbReference type="SMART" id="SM00421">
    <property type="entry name" value="HTH_LUXR"/>
    <property type="match status" value="1"/>
</dbReference>
<dbReference type="RefSeq" id="WP_338209208.1">
    <property type="nucleotide sequence ID" value="NZ_JAYMFF010000003.1"/>
</dbReference>
<dbReference type="InterPro" id="IPR000792">
    <property type="entry name" value="Tscrpt_reg_LuxR_C"/>
</dbReference>
<dbReference type="InterPro" id="IPR036388">
    <property type="entry name" value="WH-like_DNA-bd_sf"/>
</dbReference>
<keyword evidence="2" id="KW-0238">DNA-binding</keyword>
<dbReference type="SUPFAM" id="SSF46894">
    <property type="entry name" value="C-terminal effector domain of the bipartite response regulators"/>
    <property type="match status" value="1"/>
</dbReference>
<proteinExistence type="predicted"/>
<evidence type="ECO:0000256" key="3">
    <source>
        <dbReference type="ARBA" id="ARBA00023163"/>
    </source>
</evidence>
<sequence>MTFKSAKPLSAGIGLGCYFWLALSTLLSGALYPSLAVGTACQIPLTLSCDAGLLAGFAGCLAAARSNGGAFGTPVLTSGSHAPNTVAPPFLLACTTSAAILLRTGMLFDEAAVPMILGDALLGASLAAAGYLWWLAFSDKAPRDALLQVVRALLGASIAFVALSLMPRGILLLGACLVAPVAMGLGLAAQLGEPRAGASDLPCDDDADHHSGDADNTAQAECFAPASAPLPRVLSLSIIISVFVADLLLSLFPVSLFSEASPLFAPLTGDPAAAALGNLTEPALIAALLIALFSGAALLLEERGHLRLPLVCSVGFFAVAVGFVTFPYHLPGGAPISVAEAGRVIILVFIIMALLRYYQDCPPRAWLIPLARLACLCALAMTVADVLVMTLYLNPALDLFDFTNRTIFGGAGVLVLVALLLGPMPHVYEIVRRGATCRPSAAEDDVENIGEGTEDAPTAALLQHEDLAEAHLDAFAQAHRLSPREREILGLISKGRDVPYIEQELVLSKSTVKTHIRHIYEKCEVSSRQALIDLLQSHPEN</sequence>
<dbReference type="PRINTS" id="PR00038">
    <property type="entry name" value="HTHLUXR"/>
</dbReference>
<feature type="transmembrane region" description="Helical" evidence="4">
    <location>
        <begin position="341"/>
        <end position="358"/>
    </location>
</feature>
<evidence type="ECO:0000313" key="7">
    <source>
        <dbReference type="Proteomes" id="UP001349994"/>
    </source>
</evidence>
<dbReference type="PANTHER" id="PTHR44688:SF16">
    <property type="entry name" value="DNA-BINDING TRANSCRIPTIONAL ACTIVATOR DEVR_DOSR"/>
    <property type="match status" value="1"/>
</dbReference>
<keyword evidence="4" id="KW-1133">Transmembrane helix</keyword>
<feature type="transmembrane region" description="Helical" evidence="4">
    <location>
        <begin position="233"/>
        <end position="257"/>
    </location>
</feature>
<feature type="transmembrane region" description="Helical" evidence="4">
    <location>
        <begin position="145"/>
        <end position="163"/>
    </location>
</feature>
<keyword evidence="1" id="KW-0805">Transcription regulation</keyword>
<dbReference type="InterPro" id="IPR016032">
    <property type="entry name" value="Sig_transdc_resp-reg_C-effctor"/>
</dbReference>
<feature type="transmembrane region" description="Helical" evidence="4">
    <location>
        <begin position="405"/>
        <end position="423"/>
    </location>
</feature>
<gene>
    <name evidence="6" type="ORF">VIN30_03080</name>
</gene>
<comment type="caution">
    <text evidence="6">The sequence shown here is derived from an EMBL/GenBank/DDBJ whole genome shotgun (WGS) entry which is preliminary data.</text>
</comment>
<feature type="domain" description="HTH luxR-type" evidence="5">
    <location>
        <begin position="474"/>
        <end position="539"/>
    </location>
</feature>
<feature type="transmembrane region" description="Helical" evidence="4">
    <location>
        <begin position="308"/>
        <end position="329"/>
    </location>
</feature>
<feature type="transmembrane region" description="Helical" evidence="4">
    <location>
        <begin position="283"/>
        <end position="301"/>
    </location>
</feature>
<evidence type="ECO:0000256" key="4">
    <source>
        <dbReference type="SAM" id="Phobius"/>
    </source>
</evidence>
<evidence type="ECO:0000256" key="2">
    <source>
        <dbReference type="ARBA" id="ARBA00023125"/>
    </source>
</evidence>
<dbReference type="EMBL" id="JAYMFF010000003">
    <property type="protein sequence ID" value="MEC4175430.1"/>
    <property type="molecule type" value="Genomic_DNA"/>
</dbReference>
<dbReference type="PANTHER" id="PTHR44688">
    <property type="entry name" value="DNA-BINDING TRANSCRIPTIONAL ACTIVATOR DEVR_DOSR"/>
    <property type="match status" value="1"/>
</dbReference>
<evidence type="ECO:0000256" key="1">
    <source>
        <dbReference type="ARBA" id="ARBA00023015"/>
    </source>
</evidence>
<keyword evidence="7" id="KW-1185">Reference proteome</keyword>
<keyword evidence="4" id="KW-0472">Membrane</keyword>
<keyword evidence="3" id="KW-0804">Transcription</keyword>
<accession>A0ABU6IGA2</accession>
<dbReference type="Pfam" id="PF00196">
    <property type="entry name" value="GerE"/>
    <property type="match status" value="1"/>
</dbReference>
<name>A0ABU6IGA2_9ACTN</name>
<dbReference type="CDD" id="cd06170">
    <property type="entry name" value="LuxR_C_like"/>
    <property type="match status" value="1"/>
</dbReference>